<reference evidence="2 3" key="1">
    <citation type="journal article" date="2012" name="Stand. Genomic Sci.">
        <title>Complete genome sequence of Marinomonas posidonica type strain (IVIA-Po-181(T)).</title>
        <authorList>
            <person name="Lucas-Elio P."/>
            <person name="Goodwin L."/>
            <person name="Woyke T."/>
            <person name="Pitluck S."/>
            <person name="Nolan M."/>
            <person name="Kyrpides N.C."/>
            <person name="Detter J.C."/>
            <person name="Copeland A."/>
            <person name="Lu M."/>
            <person name="Bruce D."/>
            <person name="Detter C."/>
            <person name="Tapia R."/>
            <person name="Han S."/>
            <person name="Land M.L."/>
            <person name="Ivanova N."/>
            <person name="Mikhailova N."/>
            <person name="Johnston A.W."/>
            <person name="Sanchez-Amat A."/>
        </authorList>
    </citation>
    <scope>NUCLEOTIDE SEQUENCE [LARGE SCALE GENOMIC DNA]</scope>
    <source>
        <strain evidence="3">CECT 7376 / NCIMB 14433 / IVIA-Po-181</strain>
    </source>
</reference>
<dbReference type="InterPro" id="IPR000182">
    <property type="entry name" value="GNAT_dom"/>
</dbReference>
<dbReference type="InterPro" id="IPR016181">
    <property type="entry name" value="Acyl_CoA_acyltransferase"/>
</dbReference>
<accession>F6CWN1</accession>
<evidence type="ECO:0000313" key="2">
    <source>
        <dbReference type="EMBL" id="AEF54381.1"/>
    </source>
</evidence>
<feature type="domain" description="N-acetyltransferase" evidence="1">
    <location>
        <begin position="6"/>
        <end position="143"/>
    </location>
</feature>
<dbReference type="KEGG" id="mpc:Mar181_1337"/>
<proteinExistence type="predicted"/>
<dbReference type="PANTHER" id="PTHR43233">
    <property type="entry name" value="FAMILY N-ACETYLTRANSFERASE, PUTATIVE (AFU_ORTHOLOGUE AFUA_6G03350)-RELATED"/>
    <property type="match status" value="1"/>
</dbReference>
<dbReference type="EMBL" id="CP002771">
    <property type="protein sequence ID" value="AEF54381.1"/>
    <property type="molecule type" value="Genomic_DNA"/>
</dbReference>
<organism evidence="2 3">
    <name type="scientific">Marinomonas posidonica (strain CECT 7376 / NCIMB 14433 / IVIA-Po-181)</name>
    <dbReference type="NCBI Taxonomy" id="491952"/>
    <lineage>
        <taxon>Bacteria</taxon>
        <taxon>Pseudomonadati</taxon>
        <taxon>Pseudomonadota</taxon>
        <taxon>Gammaproteobacteria</taxon>
        <taxon>Oceanospirillales</taxon>
        <taxon>Oceanospirillaceae</taxon>
        <taxon>Marinomonas</taxon>
    </lineage>
</organism>
<dbReference type="Pfam" id="PF13508">
    <property type="entry name" value="Acetyltransf_7"/>
    <property type="match status" value="1"/>
</dbReference>
<dbReference type="RefSeq" id="WP_013795856.1">
    <property type="nucleotide sequence ID" value="NC_015559.1"/>
</dbReference>
<keyword evidence="3" id="KW-1185">Reference proteome</keyword>
<dbReference type="AlphaFoldDB" id="F6CWN1"/>
<dbReference type="CDD" id="cd04301">
    <property type="entry name" value="NAT_SF"/>
    <property type="match status" value="1"/>
</dbReference>
<dbReference type="HOGENOM" id="CLU_086503_2_1_6"/>
<sequence>MIDGYRITSDRSEMNIESIHNFISHSYWASGIPIETLKKAINNSLCFGVFSSQGLQVGFARMITDLSTYAYLADVYVLEEHRGKGLSKWLMREIMDHPDMQGLRRMGLATLDAHGLYKQYGFSELATPEIFMENWNPDVYKNA</sequence>
<dbReference type="GO" id="GO:0016747">
    <property type="term" value="F:acyltransferase activity, transferring groups other than amino-acyl groups"/>
    <property type="evidence" value="ECO:0007669"/>
    <property type="project" value="InterPro"/>
</dbReference>
<protein>
    <submittedName>
        <fullName evidence="2">GCN5-related N-acetyltransferase</fullName>
    </submittedName>
</protein>
<dbReference type="Proteomes" id="UP000009230">
    <property type="component" value="Chromosome"/>
</dbReference>
<dbReference type="Gene3D" id="3.40.630.30">
    <property type="match status" value="1"/>
</dbReference>
<dbReference type="OrthoDB" id="3216107at2"/>
<dbReference type="PANTHER" id="PTHR43233:SF1">
    <property type="entry name" value="FAMILY N-ACETYLTRANSFERASE, PUTATIVE (AFU_ORTHOLOGUE AFUA_6G03350)-RELATED"/>
    <property type="match status" value="1"/>
</dbReference>
<name>F6CWN1_MARPP</name>
<gene>
    <name evidence="2" type="ordered locus">Mar181_1337</name>
</gene>
<dbReference type="PROSITE" id="PS51186">
    <property type="entry name" value="GNAT"/>
    <property type="match status" value="1"/>
</dbReference>
<evidence type="ECO:0000313" key="3">
    <source>
        <dbReference type="Proteomes" id="UP000009230"/>
    </source>
</evidence>
<evidence type="ECO:0000259" key="1">
    <source>
        <dbReference type="PROSITE" id="PS51186"/>
    </source>
</evidence>
<dbReference type="InterPro" id="IPR053144">
    <property type="entry name" value="Acetyltransferase_Butenolide"/>
</dbReference>
<dbReference type="STRING" id="491952.Mar181_1337"/>
<dbReference type="eggNOG" id="COG0456">
    <property type="taxonomic scope" value="Bacteria"/>
</dbReference>
<dbReference type="SUPFAM" id="SSF55729">
    <property type="entry name" value="Acyl-CoA N-acyltransferases (Nat)"/>
    <property type="match status" value="1"/>
</dbReference>